<evidence type="ECO:0000259" key="1">
    <source>
        <dbReference type="Pfam" id="PF13480"/>
    </source>
</evidence>
<dbReference type="SUPFAM" id="SSF55729">
    <property type="entry name" value="Acyl-CoA N-acyltransferases (Nat)"/>
    <property type="match status" value="1"/>
</dbReference>
<name>A0ABN4LM22_9ALTE</name>
<protein>
    <recommendedName>
        <fullName evidence="1">BioF2-like acetyltransferase domain-containing protein</fullName>
    </recommendedName>
</protein>
<dbReference type="EMBL" id="CP013926">
    <property type="protein sequence ID" value="AMJ75150.1"/>
    <property type="molecule type" value="Genomic_DNA"/>
</dbReference>
<dbReference type="InterPro" id="IPR016181">
    <property type="entry name" value="Acyl_CoA_acyltransferase"/>
</dbReference>
<evidence type="ECO:0000313" key="2">
    <source>
        <dbReference type="EMBL" id="AMJ75150.1"/>
    </source>
</evidence>
<dbReference type="InterPro" id="IPR038740">
    <property type="entry name" value="BioF2-like_GNAT_dom"/>
</dbReference>
<keyword evidence="3" id="KW-1185">Reference proteome</keyword>
<reference evidence="2 3" key="1">
    <citation type="submission" date="2015-12" db="EMBL/GenBank/DDBJ databases">
        <title>Intraspecies pangenome expansion in the marine bacterium Alteromonas.</title>
        <authorList>
            <person name="Lopez-Perez M."/>
            <person name="Rodriguez-Valera F."/>
        </authorList>
    </citation>
    <scope>NUCLEOTIDE SEQUENCE [LARGE SCALE GENOMIC DNA]</scope>
    <source>
        <strain evidence="2 3">LMG 21861</strain>
    </source>
</reference>
<evidence type="ECO:0000313" key="3">
    <source>
        <dbReference type="Proteomes" id="UP000056750"/>
    </source>
</evidence>
<dbReference type="Proteomes" id="UP000056750">
    <property type="component" value="Chromosome"/>
</dbReference>
<proteinExistence type="predicted"/>
<gene>
    <name evidence="2" type="ORF">AVL57_14970</name>
</gene>
<feature type="domain" description="BioF2-like acetyltransferase" evidence="1">
    <location>
        <begin position="170"/>
        <end position="308"/>
    </location>
</feature>
<dbReference type="RefSeq" id="WP_057790473.1">
    <property type="nucleotide sequence ID" value="NZ_CAXIBE010000036.1"/>
</dbReference>
<dbReference type="Pfam" id="PF13480">
    <property type="entry name" value="Acetyltransf_6"/>
    <property type="match status" value="1"/>
</dbReference>
<accession>A0ABN4LM22</accession>
<dbReference type="Gene3D" id="3.40.630.30">
    <property type="match status" value="1"/>
</dbReference>
<organism evidence="2 3">
    <name type="scientific">Alteromonas stellipolaris</name>
    <dbReference type="NCBI Taxonomy" id="233316"/>
    <lineage>
        <taxon>Bacteria</taxon>
        <taxon>Pseudomonadati</taxon>
        <taxon>Pseudomonadota</taxon>
        <taxon>Gammaproteobacteria</taxon>
        <taxon>Alteromonadales</taxon>
        <taxon>Alteromonadaceae</taxon>
        <taxon>Alteromonas/Salinimonas group</taxon>
        <taxon>Alteromonas</taxon>
    </lineage>
</organism>
<sequence length="362" mass="41668">MEARILDSEQQIVDIKESWQKLYKHAINSNVFLSYDWITTWLNVFKNHVTAFSIISIWDLDEIICLLPLYKRVGDSTGTFWFIGSGEPETAEVCSEGLDMLSVSSFNSELSQLLTEAIDTIGLKKLVVTNCSKDSQIKSVFDQLGYRYLKEFRGNRYFIDTLDSETKLEKKTARYVKAAEKLGITYHSVNSVSDLARTFDELKHLHNIKWRQPDHPSIFDNTSFNRFHTSILQALLVSEKLSLIAVKKGEQTIAVNYSIISGNDLVFYQSGVDTSFKPNISPGMLLHCAQLRQARTLKLKYYDFLLSKPPTYKEGITEHSQPIYGFTFHKSSFTFFFQCWRNAIMKILSNLRVQFLGERHGK</sequence>